<accession>A0A8J5TNP0</accession>
<sequence length="176" mass="19606">MKVTHKFHLVTINYEKKPIKNTEMKYLQKQEAQESGDRSELGAAGGESSMWESESGGGGGGGLLAGVGLGVDDGRKNMFTFFFLILMTLLLNKLGQLFPNMTQKLLLHLFLLKVVEPLASHLTDKLDDMLHVLVDCGEARKVIHHLWPQGPLAGVTHSLVWQTDQHVTRDMIQINM</sequence>
<reference evidence="3" key="1">
    <citation type="journal article" date="2021" name="Sci. Adv.">
        <title>The American lobster genome reveals insights on longevity, neural, and immune adaptations.</title>
        <authorList>
            <person name="Polinski J.M."/>
            <person name="Zimin A.V."/>
            <person name="Clark K.F."/>
            <person name="Kohn A.B."/>
            <person name="Sadowski N."/>
            <person name="Timp W."/>
            <person name="Ptitsyn A."/>
            <person name="Khanna P."/>
            <person name="Romanova D.Y."/>
            <person name="Williams P."/>
            <person name="Greenwood S.J."/>
            <person name="Moroz L.L."/>
            <person name="Walt D.R."/>
            <person name="Bodnar A.G."/>
        </authorList>
    </citation>
    <scope>NUCLEOTIDE SEQUENCE</scope>
    <source>
        <strain evidence="3">GMGI-L3</strain>
    </source>
</reference>
<dbReference type="Proteomes" id="UP000747542">
    <property type="component" value="Unassembled WGS sequence"/>
</dbReference>
<comment type="caution">
    <text evidence="3">The sequence shown here is derived from an EMBL/GenBank/DDBJ whole genome shotgun (WGS) entry which is preliminary data.</text>
</comment>
<feature type="region of interest" description="Disordered" evidence="1">
    <location>
        <begin position="28"/>
        <end position="57"/>
    </location>
</feature>
<evidence type="ECO:0000256" key="2">
    <source>
        <dbReference type="SAM" id="Phobius"/>
    </source>
</evidence>
<name>A0A8J5TNP0_HOMAM</name>
<keyword evidence="2" id="KW-1133">Transmembrane helix</keyword>
<keyword evidence="4" id="KW-1185">Reference proteome</keyword>
<gene>
    <name evidence="3" type="ORF">Hamer_G017007</name>
</gene>
<organism evidence="3 4">
    <name type="scientific">Homarus americanus</name>
    <name type="common">American lobster</name>
    <dbReference type="NCBI Taxonomy" id="6706"/>
    <lineage>
        <taxon>Eukaryota</taxon>
        <taxon>Metazoa</taxon>
        <taxon>Ecdysozoa</taxon>
        <taxon>Arthropoda</taxon>
        <taxon>Crustacea</taxon>
        <taxon>Multicrustacea</taxon>
        <taxon>Malacostraca</taxon>
        <taxon>Eumalacostraca</taxon>
        <taxon>Eucarida</taxon>
        <taxon>Decapoda</taxon>
        <taxon>Pleocyemata</taxon>
        <taxon>Astacidea</taxon>
        <taxon>Nephropoidea</taxon>
        <taxon>Nephropidae</taxon>
        <taxon>Homarus</taxon>
    </lineage>
</organism>
<feature type="transmembrane region" description="Helical" evidence="2">
    <location>
        <begin position="78"/>
        <end position="95"/>
    </location>
</feature>
<protein>
    <submittedName>
        <fullName evidence="3">Uncharacterized protein</fullName>
    </submittedName>
</protein>
<dbReference type="EMBL" id="JAHLQT010004419">
    <property type="protein sequence ID" value="KAG7176042.1"/>
    <property type="molecule type" value="Genomic_DNA"/>
</dbReference>
<dbReference type="AlphaFoldDB" id="A0A8J5TNP0"/>
<evidence type="ECO:0000313" key="4">
    <source>
        <dbReference type="Proteomes" id="UP000747542"/>
    </source>
</evidence>
<evidence type="ECO:0000313" key="3">
    <source>
        <dbReference type="EMBL" id="KAG7176042.1"/>
    </source>
</evidence>
<keyword evidence="2" id="KW-0472">Membrane</keyword>
<evidence type="ECO:0000256" key="1">
    <source>
        <dbReference type="SAM" id="MobiDB-lite"/>
    </source>
</evidence>
<keyword evidence="2" id="KW-0812">Transmembrane</keyword>
<proteinExistence type="predicted"/>
<feature type="compositionally biased region" description="Basic and acidic residues" evidence="1">
    <location>
        <begin position="28"/>
        <end position="40"/>
    </location>
</feature>